<proteinExistence type="predicted"/>
<accession>A0ABU2A670</accession>
<name>A0ABU2A670_9BURK</name>
<feature type="domain" description="Knr4/Smi1-like" evidence="1">
    <location>
        <begin position="27"/>
        <end position="166"/>
    </location>
</feature>
<dbReference type="Proteomes" id="UP001180825">
    <property type="component" value="Unassembled WGS sequence"/>
</dbReference>
<sequence length="176" mass="19331">MPPFESFDFSSFWKTSDYATREYVDVTPNAETLAEVEKRLGYKLPAAYVALAGNQNGGMPIKTAHRTDAPTSWAQDHVAITGIYSIGWEKANSLCGSFGSQFWIEEWGYPDIGIYFADCPSAGHDMLCLDYRSCGPAGDPSVVHVDQEFDFKITAVAPSFEAFIGSLEDGANFDID</sequence>
<dbReference type="RefSeq" id="WP_310327566.1">
    <property type="nucleotide sequence ID" value="NZ_JAVDXV010000003.1"/>
</dbReference>
<dbReference type="SUPFAM" id="SSF160631">
    <property type="entry name" value="SMI1/KNR4-like"/>
    <property type="match status" value="1"/>
</dbReference>
<dbReference type="Gene3D" id="3.40.1580.10">
    <property type="entry name" value="SMI1/KNR4-like"/>
    <property type="match status" value="1"/>
</dbReference>
<dbReference type="InterPro" id="IPR018958">
    <property type="entry name" value="Knr4/Smi1-like_dom"/>
</dbReference>
<protein>
    <recommendedName>
        <fullName evidence="1">Knr4/Smi1-like domain-containing protein</fullName>
    </recommendedName>
</protein>
<comment type="caution">
    <text evidence="2">The sequence shown here is derived from an EMBL/GenBank/DDBJ whole genome shotgun (WGS) entry which is preliminary data.</text>
</comment>
<dbReference type="InterPro" id="IPR037883">
    <property type="entry name" value="Knr4/Smi1-like_sf"/>
</dbReference>
<dbReference type="EMBL" id="JAVDXV010000003">
    <property type="protein sequence ID" value="MDR7332693.1"/>
    <property type="molecule type" value="Genomic_DNA"/>
</dbReference>
<reference evidence="2 3" key="1">
    <citation type="submission" date="2023-07" db="EMBL/GenBank/DDBJ databases">
        <title>Sorghum-associated microbial communities from plants grown in Nebraska, USA.</title>
        <authorList>
            <person name="Schachtman D."/>
        </authorList>
    </citation>
    <scope>NUCLEOTIDE SEQUENCE [LARGE SCALE GENOMIC DNA]</scope>
    <source>
        <strain evidence="2 3">BE316</strain>
    </source>
</reference>
<evidence type="ECO:0000313" key="3">
    <source>
        <dbReference type="Proteomes" id="UP001180825"/>
    </source>
</evidence>
<keyword evidence="3" id="KW-1185">Reference proteome</keyword>
<organism evidence="2 3">
    <name type="scientific">Roseateles asaccharophilus</name>
    <dbReference type="NCBI Taxonomy" id="582607"/>
    <lineage>
        <taxon>Bacteria</taxon>
        <taxon>Pseudomonadati</taxon>
        <taxon>Pseudomonadota</taxon>
        <taxon>Betaproteobacteria</taxon>
        <taxon>Burkholderiales</taxon>
        <taxon>Sphaerotilaceae</taxon>
        <taxon>Roseateles</taxon>
    </lineage>
</organism>
<evidence type="ECO:0000313" key="2">
    <source>
        <dbReference type="EMBL" id="MDR7332693.1"/>
    </source>
</evidence>
<evidence type="ECO:0000259" key="1">
    <source>
        <dbReference type="SMART" id="SM00860"/>
    </source>
</evidence>
<dbReference type="SMART" id="SM00860">
    <property type="entry name" value="SMI1_KNR4"/>
    <property type="match status" value="1"/>
</dbReference>
<dbReference type="Pfam" id="PF09346">
    <property type="entry name" value="SMI1_KNR4"/>
    <property type="match status" value="1"/>
</dbReference>
<gene>
    <name evidence="2" type="ORF">J2X21_001826</name>
</gene>